<dbReference type="AlphaFoldDB" id="A0A8S0PXS3"/>
<comment type="subcellular location">
    <subcellularLocation>
        <location evidence="1 3">Nucleus</location>
    </subcellularLocation>
</comment>
<evidence type="ECO:0000259" key="5">
    <source>
        <dbReference type="PROSITE" id="PS51017"/>
    </source>
</evidence>
<name>A0A8S0PXS3_OLEEU</name>
<keyword evidence="4" id="KW-0472">Membrane</keyword>
<dbReference type="Gramene" id="OE9A043647T1">
    <property type="protein sequence ID" value="OE9A043647C1"/>
    <property type="gene ID" value="OE9A043647"/>
</dbReference>
<dbReference type="Pfam" id="PF06203">
    <property type="entry name" value="CCT"/>
    <property type="match status" value="1"/>
</dbReference>
<dbReference type="OrthoDB" id="153872at2759"/>
<evidence type="ECO:0000256" key="2">
    <source>
        <dbReference type="ARBA" id="ARBA00023242"/>
    </source>
</evidence>
<dbReference type="EMBL" id="CACTIH010000324">
    <property type="protein sequence ID" value="CAA2959465.1"/>
    <property type="molecule type" value="Genomic_DNA"/>
</dbReference>
<gene>
    <name evidence="6" type="ORF">OLEA9_A043647</name>
</gene>
<keyword evidence="7" id="KW-1185">Reference proteome</keyword>
<evidence type="ECO:0000256" key="4">
    <source>
        <dbReference type="SAM" id="Phobius"/>
    </source>
</evidence>
<proteinExistence type="predicted"/>
<evidence type="ECO:0000256" key="3">
    <source>
        <dbReference type="PROSITE-ProRule" id="PRU00357"/>
    </source>
</evidence>
<dbReference type="Proteomes" id="UP000594638">
    <property type="component" value="Unassembled WGS sequence"/>
</dbReference>
<evidence type="ECO:0000313" key="6">
    <source>
        <dbReference type="EMBL" id="CAA2959465.1"/>
    </source>
</evidence>
<evidence type="ECO:0000313" key="7">
    <source>
        <dbReference type="Proteomes" id="UP000594638"/>
    </source>
</evidence>
<feature type="transmembrane region" description="Helical" evidence="4">
    <location>
        <begin position="251"/>
        <end position="268"/>
    </location>
</feature>
<dbReference type="GO" id="GO:0005634">
    <property type="term" value="C:nucleus"/>
    <property type="evidence" value="ECO:0007669"/>
    <property type="project" value="UniProtKB-SubCell"/>
</dbReference>
<accession>A0A8S0PXS3</accession>
<comment type="caution">
    <text evidence="6">The sequence shown here is derived from an EMBL/GenBank/DDBJ whole genome shotgun (WGS) entry which is preliminary data.</text>
</comment>
<feature type="transmembrane region" description="Helical" evidence="4">
    <location>
        <begin position="288"/>
        <end position="308"/>
    </location>
</feature>
<dbReference type="InterPro" id="IPR010402">
    <property type="entry name" value="CCT_domain"/>
</dbReference>
<keyword evidence="2 3" id="KW-0539">Nucleus</keyword>
<dbReference type="GO" id="GO:0009909">
    <property type="term" value="P:regulation of flower development"/>
    <property type="evidence" value="ECO:0007669"/>
    <property type="project" value="InterPro"/>
</dbReference>
<dbReference type="InterPro" id="IPR045281">
    <property type="entry name" value="CONSTANS-like"/>
</dbReference>
<reference evidence="6 7" key="1">
    <citation type="submission" date="2019-12" db="EMBL/GenBank/DDBJ databases">
        <authorList>
            <person name="Alioto T."/>
            <person name="Alioto T."/>
            <person name="Gomez Garrido J."/>
        </authorList>
    </citation>
    <scope>NUCLEOTIDE SEQUENCE [LARGE SCALE GENOMIC DNA]</scope>
</reference>
<feature type="domain" description="CCT" evidence="5">
    <location>
        <begin position="148"/>
        <end position="190"/>
    </location>
</feature>
<keyword evidence="4" id="KW-1133">Transmembrane helix</keyword>
<organism evidence="6 7">
    <name type="scientific">Olea europaea subsp. europaea</name>
    <dbReference type="NCBI Taxonomy" id="158383"/>
    <lineage>
        <taxon>Eukaryota</taxon>
        <taxon>Viridiplantae</taxon>
        <taxon>Streptophyta</taxon>
        <taxon>Embryophyta</taxon>
        <taxon>Tracheophyta</taxon>
        <taxon>Spermatophyta</taxon>
        <taxon>Magnoliopsida</taxon>
        <taxon>eudicotyledons</taxon>
        <taxon>Gunneridae</taxon>
        <taxon>Pentapetalae</taxon>
        <taxon>asterids</taxon>
        <taxon>lamiids</taxon>
        <taxon>Lamiales</taxon>
        <taxon>Oleaceae</taxon>
        <taxon>Oleeae</taxon>
        <taxon>Olea</taxon>
    </lineage>
</organism>
<protein>
    <submittedName>
        <fullName evidence="6">Zinc finger CONSTANS-LIKE 4</fullName>
    </submittedName>
</protein>
<dbReference type="PROSITE" id="PS51017">
    <property type="entry name" value="CCT"/>
    <property type="match status" value="1"/>
</dbReference>
<sequence>MDYSVPDQYYSNYFFPGESYNSSTVPAACPNGSGIAMCNGEILPFFNNNEELNMFPLISSDINSPVSLTEQLGVSDMAMQALPRDYIGFCDFGGGFEATYQHELREASGCSGLMPNLCQAYPGGIQGKPATNVEETSMKVGRYSIEERKDRILRYLKKRNQRNFNKTIKYACRKTLADKRVRVRGRFAKNNEPDEYENEKKRENYCEENNTCYDDSIKVNFFIYIFKLINLLLFYYILTCLCRLNMMMRKIGWKQLCLVLCIFLTYPADKTDLQFILNSTKKLMMWGSSKICSMLFQYSCIRINFVFLH</sequence>
<dbReference type="PANTHER" id="PTHR31319">
    <property type="entry name" value="ZINC FINGER PROTEIN CONSTANS-LIKE 4"/>
    <property type="match status" value="1"/>
</dbReference>
<dbReference type="PANTHER" id="PTHR31319:SF114">
    <property type="entry name" value="OS12G0262400 PROTEIN"/>
    <property type="match status" value="1"/>
</dbReference>
<dbReference type="GO" id="GO:0003700">
    <property type="term" value="F:DNA-binding transcription factor activity"/>
    <property type="evidence" value="ECO:0007669"/>
    <property type="project" value="TreeGrafter"/>
</dbReference>
<feature type="transmembrane region" description="Helical" evidence="4">
    <location>
        <begin position="221"/>
        <end position="239"/>
    </location>
</feature>
<keyword evidence="4" id="KW-0812">Transmembrane</keyword>
<evidence type="ECO:0000256" key="1">
    <source>
        <dbReference type="ARBA" id="ARBA00004123"/>
    </source>
</evidence>